<gene>
    <name evidence="2" type="ORF">POBO1169_LOCUS8035</name>
</gene>
<accession>A0A7S0R2I2</accession>
<dbReference type="SUPFAM" id="SSF48371">
    <property type="entry name" value="ARM repeat"/>
    <property type="match status" value="1"/>
</dbReference>
<reference evidence="2" key="1">
    <citation type="submission" date="2021-01" db="EMBL/GenBank/DDBJ databases">
        <authorList>
            <person name="Corre E."/>
            <person name="Pelletier E."/>
            <person name="Niang G."/>
            <person name="Scheremetjew M."/>
            <person name="Finn R."/>
            <person name="Kale V."/>
            <person name="Holt S."/>
            <person name="Cochrane G."/>
            <person name="Meng A."/>
            <person name="Brown T."/>
            <person name="Cohen L."/>
        </authorList>
    </citation>
    <scope>NUCLEOTIDE SEQUENCE</scope>
    <source>
        <strain evidence="2">CCMP722</strain>
    </source>
</reference>
<sequence>MLHLPSLELKFDVADRSKPANSKKAPTNGARPVASRGSKAEGSVVQPKDLKSHLESWDKCGRTTRLRILEAFVSHNKDKTCLQLEHEYGHVAGLFLARVLAWLRSLYPLGQACTNQLEVIYIFLSASGNNSFLAQFTQAGGVGITLDMLCIDTLSARDQANAAKILYRVACAWPSCEGDLLTSRSVATVIQHAVQQPPSRAQESCTQLLHHLALSRSATLVLLQALLPLLAREESHACLLASRVLRVALSLEGAQLANAEVALVAECAVARLGSPHQEVQEECSELLLALCALEGGNYVVATRLLGTFAPASANHLADLTAHVMDLLFDKAGLSLKPSGCDALPEHRRRCLGAKLLAQLAADFSADPLTRDVVARESAVLGLLRLMADTEVRAARANGLAALLALLDHAPEVKEIVRHQLGDLFLGELTSRRANFFGAPALAE</sequence>
<name>A0A7S0R2I2_9CHLO</name>
<organism evidence="2">
    <name type="scientific">Pyramimonas obovata</name>
    <dbReference type="NCBI Taxonomy" id="1411642"/>
    <lineage>
        <taxon>Eukaryota</taxon>
        <taxon>Viridiplantae</taxon>
        <taxon>Chlorophyta</taxon>
        <taxon>Pyramimonadophyceae</taxon>
        <taxon>Pyramimonadales</taxon>
        <taxon>Pyramimonadaceae</taxon>
        <taxon>Pyramimonas</taxon>
        <taxon>Pyramimonas incertae sedis</taxon>
    </lineage>
</organism>
<proteinExistence type="predicted"/>
<dbReference type="PANTHER" id="PTHR34258:SF1">
    <property type="entry name" value="ARMADILLO-LIKE HELICAL DOMAIN CONTAINING PROTEIN 1"/>
    <property type="match status" value="1"/>
</dbReference>
<evidence type="ECO:0000313" key="2">
    <source>
        <dbReference type="EMBL" id="CAD8665092.1"/>
    </source>
</evidence>
<dbReference type="AlphaFoldDB" id="A0A7S0R2I2"/>
<evidence type="ECO:0000256" key="1">
    <source>
        <dbReference type="SAM" id="MobiDB-lite"/>
    </source>
</evidence>
<dbReference type="PANTHER" id="PTHR34258">
    <property type="entry name" value="ARMADILLO-LIKE HELICAL DOMAIN CONTAINING PROTEIN 1"/>
    <property type="match status" value="1"/>
</dbReference>
<feature type="region of interest" description="Disordered" evidence="1">
    <location>
        <begin position="15"/>
        <end position="45"/>
    </location>
</feature>
<dbReference type="InterPro" id="IPR016024">
    <property type="entry name" value="ARM-type_fold"/>
</dbReference>
<dbReference type="InterPro" id="IPR041090">
    <property type="entry name" value="DUF5578"/>
</dbReference>
<dbReference type="EMBL" id="HBFA01015604">
    <property type="protein sequence ID" value="CAD8665092.1"/>
    <property type="molecule type" value="Transcribed_RNA"/>
</dbReference>
<dbReference type="Pfam" id="PF17741">
    <property type="entry name" value="DUF5578"/>
    <property type="match status" value="1"/>
</dbReference>
<protein>
    <submittedName>
        <fullName evidence="2">Uncharacterized protein</fullName>
    </submittedName>
</protein>